<comment type="catalytic activity">
    <reaction evidence="30">
        <text>1-hexadecanoyl-2-(9Z,12Z-octadecadienoyl)-sn-glycero-3-phosphocholine + H2O = 2-(9Z,12Z-octadecadienoyl)-sn-glycero-3-phosphocholine + hexadecanoate + H(+)</text>
        <dbReference type="Rhea" id="RHEA:40971"/>
        <dbReference type="ChEBI" id="CHEBI:7896"/>
        <dbReference type="ChEBI" id="CHEBI:15377"/>
        <dbReference type="ChEBI" id="CHEBI:15378"/>
        <dbReference type="ChEBI" id="CHEBI:73002"/>
        <dbReference type="ChEBI" id="CHEBI:76084"/>
    </reaction>
    <physiologicalReaction direction="left-to-right" evidence="30">
        <dbReference type="Rhea" id="RHEA:40972"/>
    </physiologicalReaction>
</comment>
<feature type="region of interest" description="Disordered" evidence="43">
    <location>
        <begin position="135"/>
        <end position="164"/>
    </location>
</feature>
<evidence type="ECO:0000256" key="28">
    <source>
        <dbReference type="ARBA" id="ARBA00048058"/>
    </source>
</evidence>
<dbReference type="GO" id="GO:0004623">
    <property type="term" value="F:phospholipase A2 activity"/>
    <property type="evidence" value="ECO:0007669"/>
    <property type="project" value="UniProtKB-EC"/>
</dbReference>
<evidence type="ECO:0000256" key="1">
    <source>
        <dbReference type="ARBA" id="ARBA00004247"/>
    </source>
</evidence>
<evidence type="ECO:0000256" key="31">
    <source>
        <dbReference type="ARBA" id="ARBA00048374"/>
    </source>
</evidence>
<evidence type="ECO:0000256" key="39">
    <source>
        <dbReference type="ARBA" id="ARBA00048939"/>
    </source>
</evidence>
<dbReference type="GO" id="GO:0004622">
    <property type="term" value="F:phosphatidylcholine lysophospholipase activity"/>
    <property type="evidence" value="ECO:0007669"/>
    <property type="project" value="UniProtKB-EC"/>
</dbReference>
<keyword evidence="12" id="KW-0325">Glycoprotein</keyword>
<evidence type="ECO:0000256" key="19">
    <source>
        <dbReference type="ARBA" id="ARBA00033022"/>
    </source>
</evidence>
<keyword evidence="9" id="KW-1133">Transmembrane helix</keyword>
<evidence type="ECO:0000256" key="41">
    <source>
        <dbReference type="ARBA" id="ARBA00049372"/>
    </source>
</evidence>
<comment type="catalytic activity">
    <reaction evidence="21">
        <text>1-hexadecanoyl-2-(9Z)-octadecenoyl-3-octadecanoyl-sn-glycerol + H2O = 2-(9Z-octadecenoyl)-3-octadecanoyl-sn-glycerol + hexadecanoate + H(+)</text>
        <dbReference type="Rhea" id="RHEA:41107"/>
        <dbReference type="ChEBI" id="CHEBI:7896"/>
        <dbReference type="ChEBI" id="CHEBI:15377"/>
        <dbReference type="ChEBI" id="CHEBI:15378"/>
        <dbReference type="ChEBI" id="CHEBI:75558"/>
        <dbReference type="ChEBI" id="CHEBI:77623"/>
    </reaction>
    <physiologicalReaction direction="left-to-right" evidence="21">
        <dbReference type="Rhea" id="RHEA:41108"/>
    </physiologicalReaction>
</comment>
<keyword evidence="4" id="KW-1003">Cell membrane</keyword>
<comment type="catalytic activity">
    <reaction evidence="42">
        <text>2-(9Z-octadecenoyl)-glycerol + H2O = glycerol + (9Z)-octadecenoate + H(+)</text>
        <dbReference type="Rhea" id="RHEA:38491"/>
        <dbReference type="ChEBI" id="CHEBI:15377"/>
        <dbReference type="ChEBI" id="CHEBI:15378"/>
        <dbReference type="ChEBI" id="CHEBI:17754"/>
        <dbReference type="ChEBI" id="CHEBI:30823"/>
        <dbReference type="ChEBI" id="CHEBI:73990"/>
    </reaction>
    <physiologicalReaction direction="left-to-right" evidence="42">
        <dbReference type="Rhea" id="RHEA:38492"/>
    </physiologicalReaction>
</comment>
<comment type="catalytic activity">
    <reaction evidence="29">
        <text>1,2-dihexadecanoyl-sn-glycero-3-phosphocholine + H2O = 1-hexadecanoyl-sn-glycero-3-phosphocholine + hexadecanoate + H(+)</text>
        <dbReference type="Rhea" id="RHEA:41223"/>
        <dbReference type="ChEBI" id="CHEBI:7896"/>
        <dbReference type="ChEBI" id="CHEBI:15377"/>
        <dbReference type="ChEBI" id="CHEBI:15378"/>
        <dbReference type="ChEBI" id="CHEBI:72998"/>
        <dbReference type="ChEBI" id="CHEBI:72999"/>
    </reaction>
    <physiologicalReaction direction="left-to-right" evidence="29">
        <dbReference type="Rhea" id="RHEA:41224"/>
    </physiologicalReaction>
</comment>
<dbReference type="GO" id="GO:0004806">
    <property type="term" value="F:triacylglycerol lipase activity"/>
    <property type="evidence" value="ECO:0007669"/>
    <property type="project" value="UniProtKB-EC"/>
</dbReference>
<evidence type="ECO:0000256" key="34">
    <source>
        <dbReference type="ARBA" id="ARBA00048613"/>
    </source>
</evidence>
<dbReference type="Pfam" id="PF00657">
    <property type="entry name" value="Lipase_GDSL"/>
    <property type="match status" value="1"/>
</dbReference>
<comment type="catalytic activity">
    <reaction evidence="41">
        <text>1,3-di-(9Z-octadecenoyl)-glycerol + H2O = 1-(9Z-octadecenoyl)-glycerol + (9Z)-octadecenoate + H(+)</text>
        <dbReference type="Rhea" id="RHEA:39939"/>
        <dbReference type="ChEBI" id="CHEBI:15377"/>
        <dbReference type="ChEBI" id="CHEBI:15378"/>
        <dbReference type="ChEBI" id="CHEBI:30823"/>
        <dbReference type="ChEBI" id="CHEBI:75342"/>
        <dbReference type="ChEBI" id="CHEBI:75735"/>
    </reaction>
    <physiologicalReaction direction="left-to-right" evidence="41">
        <dbReference type="Rhea" id="RHEA:39940"/>
    </physiologicalReaction>
</comment>
<dbReference type="GO" id="GO:0006644">
    <property type="term" value="P:phospholipid metabolic process"/>
    <property type="evidence" value="ECO:0007669"/>
    <property type="project" value="TreeGrafter"/>
</dbReference>
<evidence type="ECO:0000313" key="45">
    <source>
        <dbReference type="Proteomes" id="UP000027135"/>
    </source>
</evidence>
<comment type="catalytic activity">
    <reaction evidence="22">
        <text>1,3-dihexadecanoyl-2-(9Z-octadecenoyl)glycerol + H2O = 1-hexadecanoyl-2-(9Z-octadecenoyl)-glycerol + hexadecanoate + H(+)</text>
        <dbReference type="Rhea" id="RHEA:40979"/>
        <dbReference type="ChEBI" id="CHEBI:7896"/>
        <dbReference type="ChEBI" id="CHEBI:15377"/>
        <dbReference type="ChEBI" id="CHEBI:15378"/>
        <dbReference type="ChEBI" id="CHEBI:75585"/>
        <dbReference type="ChEBI" id="CHEBI:75688"/>
    </reaction>
    <physiologicalReaction direction="left-to-right" evidence="22">
        <dbReference type="Rhea" id="RHEA:40980"/>
    </physiologicalReaction>
</comment>
<dbReference type="Gene3D" id="3.40.50.1110">
    <property type="entry name" value="SGNH hydrolase"/>
    <property type="match status" value="1"/>
</dbReference>
<evidence type="ECO:0000256" key="12">
    <source>
        <dbReference type="ARBA" id="ARBA00023180"/>
    </source>
</evidence>
<evidence type="ECO:0000313" key="44">
    <source>
        <dbReference type="EMBL" id="KDR15978.1"/>
    </source>
</evidence>
<comment type="similarity">
    <text evidence="2">Belongs to the 'GDSL' lipolytic enzyme family. Phospholipase B1 subfamily.</text>
</comment>
<dbReference type="FunFam" id="3.40.50.1110:FF:000005">
    <property type="entry name" value="Phospholipase B1"/>
    <property type="match status" value="1"/>
</dbReference>
<comment type="catalytic activity">
    <reaction evidence="27">
        <text>a 1-O-alkyl-2-acyl-sn-glycero-3-phosphocholine + H2O = a 1-O-alkyl-sn-glycero-3-phosphocholine + a fatty acid + H(+)</text>
        <dbReference type="Rhea" id="RHEA:36231"/>
        <dbReference type="ChEBI" id="CHEBI:15377"/>
        <dbReference type="ChEBI" id="CHEBI:15378"/>
        <dbReference type="ChEBI" id="CHEBI:28868"/>
        <dbReference type="ChEBI" id="CHEBI:30909"/>
        <dbReference type="ChEBI" id="CHEBI:36702"/>
        <dbReference type="EC" id="3.1.1.4"/>
    </reaction>
    <physiologicalReaction direction="left-to-right" evidence="27">
        <dbReference type="Rhea" id="RHEA:36232"/>
    </physiologicalReaction>
</comment>
<evidence type="ECO:0000256" key="35">
    <source>
        <dbReference type="ARBA" id="ARBA00048656"/>
    </source>
</evidence>
<comment type="catalytic activity">
    <reaction evidence="36">
        <text>1-hexadecanoyl-2-(9Z-octadecenoyl)-sn-glycero-3-phosphocholine + H2O = 1-hexadecanoyl-sn-glycero-3-phosphocholine + (9Z)-octadecenoate + H(+)</text>
        <dbReference type="Rhea" id="RHEA:38779"/>
        <dbReference type="ChEBI" id="CHEBI:15377"/>
        <dbReference type="ChEBI" id="CHEBI:15378"/>
        <dbReference type="ChEBI" id="CHEBI:30823"/>
        <dbReference type="ChEBI" id="CHEBI:72998"/>
        <dbReference type="ChEBI" id="CHEBI:73001"/>
    </reaction>
    <physiologicalReaction direction="left-to-right" evidence="36">
        <dbReference type="Rhea" id="RHEA:38780"/>
    </physiologicalReaction>
</comment>
<dbReference type="InterPro" id="IPR036514">
    <property type="entry name" value="SGNH_hydro_sf"/>
</dbReference>
<keyword evidence="7" id="KW-0677">Repeat</keyword>
<keyword evidence="45" id="KW-1185">Reference proteome</keyword>
<keyword evidence="6" id="KW-0732">Signal</keyword>
<comment type="catalytic activity">
    <reaction evidence="38">
        <text>1-O-hexadecyl-2-(9Z)-octadecenoyl-sn-glycero-3-phosphocholine + H2O = 1-O-hexadecyl-sn-glycero-3-phosphocholine + (9Z)-octadecenoate + H(+)</text>
        <dbReference type="Rhea" id="RHEA:40915"/>
        <dbReference type="ChEBI" id="CHEBI:15377"/>
        <dbReference type="ChEBI" id="CHEBI:15378"/>
        <dbReference type="ChEBI" id="CHEBI:30823"/>
        <dbReference type="ChEBI" id="CHEBI:34112"/>
        <dbReference type="ChEBI" id="CHEBI:64496"/>
    </reaction>
    <physiologicalReaction direction="left-to-right" evidence="38">
        <dbReference type="Rhea" id="RHEA:40916"/>
    </physiologicalReaction>
</comment>
<evidence type="ECO:0000256" key="29">
    <source>
        <dbReference type="ARBA" id="ARBA00048227"/>
    </source>
</evidence>
<evidence type="ECO:0000256" key="2">
    <source>
        <dbReference type="ARBA" id="ARBA00009979"/>
    </source>
</evidence>
<evidence type="ECO:0000256" key="16">
    <source>
        <dbReference type="ARBA" id="ARBA00029723"/>
    </source>
</evidence>
<name>A0A067R8Q6_ZOONE</name>
<dbReference type="OMA" id="PNKCANQ"/>
<evidence type="ECO:0000256" key="15">
    <source>
        <dbReference type="ARBA" id="ARBA00023422"/>
    </source>
</evidence>
<keyword evidence="11" id="KW-0472">Membrane</keyword>
<reference evidence="44 45" key="1">
    <citation type="journal article" date="2014" name="Nat. Commun.">
        <title>Molecular traces of alternative social organization in a termite genome.</title>
        <authorList>
            <person name="Terrapon N."/>
            <person name="Li C."/>
            <person name="Robertson H.M."/>
            <person name="Ji L."/>
            <person name="Meng X."/>
            <person name="Booth W."/>
            <person name="Chen Z."/>
            <person name="Childers C.P."/>
            <person name="Glastad K.M."/>
            <person name="Gokhale K."/>
            <person name="Gowin J."/>
            <person name="Gronenberg W."/>
            <person name="Hermansen R.A."/>
            <person name="Hu H."/>
            <person name="Hunt B.G."/>
            <person name="Huylmans A.K."/>
            <person name="Khalil S.M."/>
            <person name="Mitchell R.D."/>
            <person name="Munoz-Torres M.C."/>
            <person name="Mustard J.A."/>
            <person name="Pan H."/>
            <person name="Reese J.T."/>
            <person name="Scharf M.E."/>
            <person name="Sun F."/>
            <person name="Vogel H."/>
            <person name="Xiao J."/>
            <person name="Yang W."/>
            <person name="Yang Z."/>
            <person name="Yang Z."/>
            <person name="Zhou J."/>
            <person name="Zhu J."/>
            <person name="Brent C.S."/>
            <person name="Elsik C.G."/>
            <person name="Goodisman M.A."/>
            <person name="Liberles D.A."/>
            <person name="Roe R.M."/>
            <person name="Vargo E.L."/>
            <person name="Vilcinskas A."/>
            <person name="Wang J."/>
            <person name="Bornberg-Bauer E."/>
            <person name="Korb J."/>
            <person name="Zhang G."/>
            <person name="Liebig J."/>
        </authorList>
    </citation>
    <scope>NUCLEOTIDE SEQUENCE [LARGE SCALE GENOMIC DNA]</scope>
    <source>
        <tissue evidence="44">Whole organism</tissue>
    </source>
</reference>
<dbReference type="CDD" id="cd01824">
    <property type="entry name" value="Phospholipase_B_like"/>
    <property type="match status" value="1"/>
</dbReference>
<sequence length="491" mass="54564">MSRNRAPVSGTPLLATRYTGPASDKTRHFQESFCVFCVFCVNVDCVCEIVQQGKILTCDMGTTRLLLLTITAALLVETQTQSSWLRWLDKPYQVARRGFTSGLLKTGSASKRGIATAMSAANSLRATSQHFNSKFQEPVPDDSPFPCDTGPESPGARSATRPTSVHRLRPGDIDVVGAMGDSLTAGTGTAAAGLVELAVENRGMSWSGGGESTWREYLTLPNILREYNPALIGYSLKDSLGSEVNSQFNVAEPLAETRDMAFQAKLLVRRMRSDKRVNYKDDWKMVTMMIGSNDFCSEMCYLKDISVTSELHKKELTTALDYLRDNMPRTIVNLVAPPQLRIIQDFKGKSALCALINDVECPCLFGLRWQHLKDNFTQIMRDVQKTDLELATSGRYNSKDDFAVVGHRFLTEATIPNKRTPRGDVTDFSFLSEDCFHFSQKTHAMAANSLWNSLLEPVGNKTPHAVELPFSRFLCPAEESPYIFTDRNSVT</sequence>
<comment type="catalytic activity">
    <reaction evidence="13">
        <text>a triacylglycerol + H2O = a diacylglycerol + a fatty acid + H(+)</text>
        <dbReference type="Rhea" id="RHEA:12044"/>
        <dbReference type="ChEBI" id="CHEBI:15377"/>
        <dbReference type="ChEBI" id="CHEBI:15378"/>
        <dbReference type="ChEBI" id="CHEBI:17855"/>
        <dbReference type="ChEBI" id="CHEBI:18035"/>
        <dbReference type="ChEBI" id="CHEBI:28868"/>
        <dbReference type="EC" id="3.1.1.3"/>
    </reaction>
    <physiologicalReaction direction="left-to-right" evidence="13">
        <dbReference type="Rhea" id="RHEA:12045"/>
    </physiologicalReaction>
</comment>
<evidence type="ECO:0000256" key="32">
    <source>
        <dbReference type="ARBA" id="ARBA00048386"/>
    </source>
</evidence>
<evidence type="ECO:0000256" key="43">
    <source>
        <dbReference type="SAM" id="MobiDB-lite"/>
    </source>
</evidence>
<dbReference type="OrthoDB" id="10265800at2759"/>
<dbReference type="GO" id="GO:0016324">
    <property type="term" value="C:apical plasma membrane"/>
    <property type="evidence" value="ECO:0007669"/>
    <property type="project" value="UniProtKB-SubCell"/>
</dbReference>
<dbReference type="PANTHER" id="PTHR21325:SF31">
    <property type="entry name" value="GH22081P-RELATED"/>
    <property type="match status" value="1"/>
</dbReference>
<proteinExistence type="inferred from homology"/>
<comment type="catalytic activity">
    <reaction evidence="37">
        <text>1,3-dihexadecanoyl-2-(9Z-octadecenoyl)glycerol + H2O = 1,3-dihexadecanoylglycerol + (9Z)-octadecenoate + H(+)</text>
        <dbReference type="Rhea" id="RHEA:40983"/>
        <dbReference type="ChEBI" id="CHEBI:15377"/>
        <dbReference type="ChEBI" id="CHEBI:15378"/>
        <dbReference type="ChEBI" id="CHEBI:30823"/>
        <dbReference type="ChEBI" id="CHEBI:75688"/>
        <dbReference type="ChEBI" id="CHEBI:77619"/>
    </reaction>
    <physiologicalReaction direction="left-to-right" evidence="37">
        <dbReference type="Rhea" id="RHEA:40984"/>
    </physiologicalReaction>
</comment>
<evidence type="ECO:0000256" key="26">
    <source>
        <dbReference type="ARBA" id="ARBA00048015"/>
    </source>
</evidence>
<accession>A0A067R8Q6</accession>
<dbReference type="Proteomes" id="UP000027135">
    <property type="component" value="Unassembled WGS sequence"/>
</dbReference>
<comment type="catalytic activity">
    <reaction evidence="15">
        <text>a 1,2-diacyl-sn-glycero-3-phosphocholine + H2O = a 1-acyl-sn-glycero-3-phosphocholine + a fatty acid + H(+)</text>
        <dbReference type="Rhea" id="RHEA:15801"/>
        <dbReference type="ChEBI" id="CHEBI:15377"/>
        <dbReference type="ChEBI" id="CHEBI:15378"/>
        <dbReference type="ChEBI" id="CHEBI:28868"/>
        <dbReference type="ChEBI" id="CHEBI:57643"/>
        <dbReference type="ChEBI" id="CHEBI:58168"/>
        <dbReference type="EC" id="3.1.1.4"/>
    </reaction>
    <physiologicalReaction direction="left-to-right" evidence="15">
        <dbReference type="Rhea" id="RHEA:15802"/>
    </physiologicalReaction>
</comment>
<dbReference type="InParanoid" id="A0A067R8Q6"/>
<evidence type="ECO:0000256" key="24">
    <source>
        <dbReference type="ARBA" id="ARBA00047459"/>
    </source>
</evidence>
<gene>
    <name evidence="44" type="ORF">L798_10327</name>
</gene>
<comment type="catalytic activity">
    <reaction evidence="34">
        <text>1-hexadecanoyl-2-(9Z-octadecenoyl)-sn-glycero-3-phosphoethanolamine + H2O = 1-hexadecanoyl-sn-glycero-3-phosphoethanolamine + (9Z)-octadecenoate + H(+)</text>
        <dbReference type="Rhea" id="RHEA:40911"/>
        <dbReference type="ChEBI" id="CHEBI:15377"/>
        <dbReference type="ChEBI" id="CHEBI:15378"/>
        <dbReference type="ChEBI" id="CHEBI:30823"/>
        <dbReference type="ChEBI" id="CHEBI:73004"/>
        <dbReference type="ChEBI" id="CHEBI:73007"/>
    </reaction>
    <physiologicalReaction direction="left-to-right" evidence="34">
        <dbReference type="Rhea" id="RHEA:40912"/>
    </physiologicalReaction>
</comment>
<dbReference type="InterPro" id="IPR001087">
    <property type="entry name" value="GDSL"/>
</dbReference>
<evidence type="ECO:0000256" key="22">
    <source>
        <dbReference type="ARBA" id="ARBA00047363"/>
    </source>
</evidence>
<comment type="subcellular location">
    <subcellularLocation>
        <location evidence="1">Apical cell membrane</location>
        <topology evidence="1">Single-pass type I membrane protein</topology>
    </subcellularLocation>
</comment>
<evidence type="ECO:0000256" key="37">
    <source>
        <dbReference type="ARBA" id="ARBA00048869"/>
    </source>
</evidence>
<evidence type="ECO:0000256" key="42">
    <source>
        <dbReference type="ARBA" id="ARBA00049461"/>
    </source>
</evidence>
<comment type="catalytic activity">
    <reaction evidence="40">
        <text>1,2-dihexadecanoyl-sn-glycero-3-phosphocholine + 2 H2O = sn-glycerol 3-phosphocholine + 2 hexadecanoate + 2 H(+)</text>
        <dbReference type="Rhea" id="RHEA:40975"/>
        <dbReference type="ChEBI" id="CHEBI:7896"/>
        <dbReference type="ChEBI" id="CHEBI:15377"/>
        <dbReference type="ChEBI" id="CHEBI:15378"/>
        <dbReference type="ChEBI" id="CHEBI:16870"/>
        <dbReference type="ChEBI" id="CHEBI:72999"/>
    </reaction>
    <physiologicalReaction direction="left-to-right" evidence="40">
        <dbReference type="Rhea" id="RHEA:40976"/>
    </physiologicalReaction>
</comment>
<dbReference type="SUPFAM" id="SSF52266">
    <property type="entry name" value="SGNH hydrolase"/>
    <property type="match status" value="1"/>
</dbReference>
<evidence type="ECO:0000256" key="40">
    <source>
        <dbReference type="ARBA" id="ARBA00049363"/>
    </source>
</evidence>
<comment type="catalytic activity">
    <reaction evidence="31">
        <text>1-octadecanoyl-2-(9Z,12Z)-octadecadienoyl-sn-glycerol + H2O = 1-octadecanoyl-sn-glycerol + (9Z,12Z)-octadecadienoate + H(+)</text>
        <dbReference type="Rhea" id="RHEA:40927"/>
        <dbReference type="ChEBI" id="CHEBI:15377"/>
        <dbReference type="ChEBI" id="CHEBI:15378"/>
        <dbReference type="ChEBI" id="CHEBI:30245"/>
        <dbReference type="ChEBI" id="CHEBI:75550"/>
        <dbReference type="ChEBI" id="CHEBI:77097"/>
    </reaction>
    <physiologicalReaction direction="left-to-right" evidence="31">
        <dbReference type="Rhea" id="RHEA:40928"/>
    </physiologicalReaction>
</comment>
<dbReference type="InterPro" id="IPR035547">
    <property type="entry name" value="Phospholipase_B"/>
</dbReference>
<keyword evidence="8" id="KW-0378">Hydrolase</keyword>
<evidence type="ECO:0000256" key="36">
    <source>
        <dbReference type="ARBA" id="ARBA00048699"/>
    </source>
</evidence>
<evidence type="ECO:0000256" key="38">
    <source>
        <dbReference type="ARBA" id="ARBA00048872"/>
    </source>
</evidence>
<comment type="catalytic activity">
    <reaction evidence="33">
        <text>a 1-acyl-sn-glycero-3-phosphocholine + H2O = sn-glycerol 3-phosphocholine + a fatty acid + H(+)</text>
        <dbReference type="Rhea" id="RHEA:15177"/>
        <dbReference type="ChEBI" id="CHEBI:15377"/>
        <dbReference type="ChEBI" id="CHEBI:15378"/>
        <dbReference type="ChEBI" id="CHEBI:16870"/>
        <dbReference type="ChEBI" id="CHEBI:28868"/>
        <dbReference type="ChEBI" id="CHEBI:58168"/>
        <dbReference type="EC" id="3.1.1.5"/>
    </reaction>
    <physiologicalReaction direction="left-to-right" evidence="33">
        <dbReference type="Rhea" id="RHEA:15178"/>
    </physiologicalReaction>
</comment>
<evidence type="ECO:0000256" key="14">
    <source>
        <dbReference type="ARBA" id="ARBA00023408"/>
    </source>
</evidence>
<comment type="catalytic activity">
    <reaction evidence="24">
        <text>1-hexadecanoyl-2-(9Z)-octadecenoyl-3-octadecanoyl-sn-glycerol + H2O = 1-hexadecanoyl-2-(9Z-octadecenoyl)-sn-glycerol + octadecanoate + H(+)</text>
        <dbReference type="Rhea" id="RHEA:41111"/>
        <dbReference type="ChEBI" id="CHEBI:15377"/>
        <dbReference type="ChEBI" id="CHEBI:15378"/>
        <dbReference type="ChEBI" id="CHEBI:25629"/>
        <dbReference type="ChEBI" id="CHEBI:75466"/>
        <dbReference type="ChEBI" id="CHEBI:77623"/>
    </reaction>
    <physiologicalReaction direction="left-to-right" evidence="24">
        <dbReference type="Rhea" id="RHEA:41112"/>
    </physiologicalReaction>
</comment>
<evidence type="ECO:0000256" key="33">
    <source>
        <dbReference type="ARBA" id="ARBA00048454"/>
    </source>
</evidence>
<evidence type="ECO:0000256" key="6">
    <source>
        <dbReference type="ARBA" id="ARBA00022729"/>
    </source>
</evidence>
<comment type="catalytic activity">
    <reaction evidence="28">
        <text>1,2-di-(9Z-octadecenoyl)-sn-glycero-3-phosphocholine + H2O = 1-(9Z-octadecenoyl)-sn-glycero-3-phosphocholine + (9Z)-octadecenoate + H(+)</text>
        <dbReference type="Rhea" id="RHEA:40923"/>
        <dbReference type="ChEBI" id="CHEBI:15377"/>
        <dbReference type="ChEBI" id="CHEBI:15378"/>
        <dbReference type="ChEBI" id="CHEBI:28610"/>
        <dbReference type="ChEBI" id="CHEBI:30823"/>
        <dbReference type="ChEBI" id="CHEBI:74669"/>
    </reaction>
    <physiologicalReaction direction="left-to-right" evidence="28">
        <dbReference type="Rhea" id="RHEA:40924"/>
    </physiologicalReaction>
</comment>
<comment type="catalytic activity">
    <reaction evidence="35">
        <text>1-hexadecanoyl-sn-glycero-3-phosphocholine + H2O = sn-glycerol 3-phosphocholine + hexadecanoate + H(+)</text>
        <dbReference type="Rhea" id="RHEA:40435"/>
        <dbReference type="ChEBI" id="CHEBI:7896"/>
        <dbReference type="ChEBI" id="CHEBI:15377"/>
        <dbReference type="ChEBI" id="CHEBI:15378"/>
        <dbReference type="ChEBI" id="CHEBI:16870"/>
        <dbReference type="ChEBI" id="CHEBI:72998"/>
    </reaction>
    <physiologicalReaction direction="left-to-right" evidence="35">
        <dbReference type="Rhea" id="RHEA:40436"/>
    </physiologicalReaction>
</comment>
<dbReference type="PANTHER" id="PTHR21325">
    <property type="entry name" value="PHOSPHOLIPASE B, PLB1"/>
    <property type="match status" value="1"/>
</dbReference>
<evidence type="ECO:0000256" key="4">
    <source>
        <dbReference type="ARBA" id="ARBA00022475"/>
    </source>
</evidence>
<comment type="catalytic activity">
    <reaction evidence="32">
        <text>1,2,3-tri-(9Z-octadecenoyl)-glycerol + H2O = di-(9Z)-octadecenoylglycerol + (9Z)-octadecenoate + H(+)</text>
        <dbReference type="Rhea" id="RHEA:38575"/>
        <dbReference type="ChEBI" id="CHEBI:15377"/>
        <dbReference type="ChEBI" id="CHEBI:15378"/>
        <dbReference type="ChEBI" id="CHEBI:30823"/>
        <dbReference type="ChEBI" id="CHEBI:53753"/>
        <dbReference type="ChEBI" id="CHEBI:75945"/>
    </reaction>
    <physiologicalReaction direction="left-to-right" evidence="32">
        <dbReference type="Rhea" id="RHEA:38576"/>
    </physiologicalReaction>
</comment>
<protein>
    <recommendedName>
        <fullName evidence="3">Phospholipase B1, membrane-associated</fullName>
    </recommendedName>
    <alternativeName>
        <fullName evidence="16">Lysophospholipase</fullName>
    </alternativeName>
    <alternativeName>
        <fullName evidence="17">Phospholipase A2</fullName>
    </alternativeName>
    <alternativeName>
        <fullName evidence="19">Phospholipase B/lipase</fullName>
    </alternativeName>
    <alternativeName>
        <fullName evidence="18">Triacylglycerol lipase</fullName>
    </alternativeName>
</protein>
<evidence type="ECO:0000256" key="9">
    <source>
        <dbReference type="ARBA" id="ARBA00022989"/>
    </source>
</evidence>
<evidence type="ECO:0000256" key="11">
    <source>
        <dbReference type="ARBA" id="ARBA00023136"/>
    </source>
</evidence>
<evidence type="ECO:0000256" key="25">
    <source>
        <dbReference type="ARBA" id="ARBA00048011"/>
    </source>
</evidence>
<evidence type="ECO:0000256" key="18">
    <source>
        <dbReference type="ARBA" id="ARBA00031485"/>
    </source>
</evidence>
<evidence type="ECO:0000256" key="5">
    <source>
        <dbReference type="ARBA" id="ARBA00022692"/>
    </source>
</evidence>
<evidence type="ECO:0000256" key="10">
    <source>
        <dbReference type="ARBA" id="ARBA00023098"/>
    </source>
</evidence>
<evidence type="ECO:0000256" key="17">
    <source>
        <dbReference type="ARBA" id="ARBA00031182"/>
    </source>
</evidence>
<dbReference type="EMBL" id="KK852809">
    <property type="protein sequence ID" value="KDR15978.1"/>
    <property type="molecule type" value="Genomic_DNA"/>
</dbReference>
<evidence type="ECO:0000256" key="20">
    <source>
        <dbReference type="ARBA" id="ARBA00045916"/>
    </source>
</evidence>
<evidence type="ECO:0000256" key="23">
    <source>
        <dbReference type="ARBA" id="ARBA00047438"/>
    </source>
</evidence>
<comment type="catalytic activity">
    <reaction evidence="23">
        <text>1-(9Z-octadecenoyl)-glycerol + H2O = glycerol + (9Z)-octadecenoate + H(+)</text>
        <dbReference type="Rhea" id="RHEA:38487"/>
        <dbReference type="ChEBI" id="CHEBI:15377"/>
        <dbReference type="ChEBI" id="CHEBI:15378"/>
        <dbReference type="ChEBI" id="CHEBI:17754"/>
        <dbReference type="ChEBI" id="CHEBI:30823"/>
        <dbReference type="ChEBI" id="CHEBI:75342"/>
    </reaction>
    <physiologicalReaction direction="left-to-right" evidence="23">
        <dbReference type="Rhea" id="RHEA:38488"/>
    </physiologicalReaction>
</comment>
<evidence type="ECO:0000256" key="3">
    <source>
        <dbReference type="ARBA" id="ARBA00015133"/>
    </source>
</evidence>
<evidence type="ECO:0000256" key="21">
    <source>
        <dbReference type="ARBA" id="ARBA00047324"/>
    </source>
</evidence>
<keyword evidence="5" id="KW-0812">Transmembrane</keyword>
<dbReference type="AlphaFoldDB" id="A0A067R8Q6"/>
<dbReference type="eggNOG" id="KOG3670">
    <property type="taxonomic scope" value="Eukaryota"/>
</dbReference>
<evidence type="ECO:0000256" key="27">
    <source>
        <dbReference type="ARBA" id="ARBA00048049"/>
    </source>
</evidence>
<evidence type="ECO:0000256" key="7">
    <source>
        <dbReference type="ARBA" id="ARBA00022737"/>
    </source>
</evidence>
<keyword evidence="10" id="KW-0443">Lipid metabolism</keyword>
<comment type="catalytic activity">
    <reaction evidence="39">
        <text>1-hexadecanoyl-2-(9Z)-octadecenoyl-3-octadecanoyl-sn-glycerol + H2O = 1-hexadecanoyl-3-octadecanoyl-sn-glycerol + (9Z)-octadecenoate + H(+)</text>
        <dbReference type="Rhea" id="RHEA:41103"/>
        <dbReference type="ChEBI" id="CHEBI:15377"/>
        <dbReference type="ChEBI" id="CHEBI:15378"/>
        <dbReference type="ChEBI" id="CHEBI:30823"/>
        <dbReference type="ChEBI" id="CHEBI:77623"/>
        <dbReference type="ChEBI" id="CHEBI:77624"/>
    </reaction>
    <physiologicalReaction direction="left-to-right" evidence="39">
        <dbReference type="Rhea" id="RHEA:41104"/>
    </physiologicalReaction>
</comment>
<evidence type="ECO:0000256" key="8">
    <source>
        <dbReference type="ARBA" id="ARBA00022801"/>
    </source>
</evidence>
<organism evidence="44 45">
    <name type="scientific">Zootermopsis nevadensis</name>
    <name type="common">Dampwood termite</name>
    <dbReference type="NCBI Taxonomy" id="136037"/>
    <lineage>
        <taxon>Eukaryota</taxon>
        <taxon>Metazoa</taxon>
        <taxon>Ecdysozoa</taxon>
        <taxon>Arthropoda</taxon>
        <taxon>Hexapoda</taxon>
        <taxon>Insecta</taxon>
        <taxon>Pterygota</taxon>
        <taxon>Neoptera</taxon>
        <taxon>Polyneoptera</taxon>
        <taxon>Dictyoptera</taxon>
        <taxon>Blattodea</taxon>
        <taxon>Blattoidea</taxon>
        <taxon>Termitoidae</taxon>
        <taxon>Termopsidae</taxon>
        <taxon>Zootermopsis</taxon>
    </lineage>
</organism>
<comment type="catalytic activity">
    <reaction evidence="25">
        <text>2,3-di-(9Z)-octadecenoyl-sn-glycerol + H2O = 3-(9Z-octadecenoyl)-sn-glycerol + (9Z)-octadecenoate + H(+)</text>
        <dbReference type="Rhea" id="RHEA:42604"/>
        <dbReference type="ChEBI" id="CHEBI:15377"/>
        <dbReference type="ChEBI" id="CHEBI:15378"/>
        <dbReference type="ChEBI" id="CHEBI:30823"/>
        <dbReference type="ChEBI" id="CHEBI:75824"/>
        <dbReference type="ChEBI" id="CHEBI:75938"/>
    </reaction>
    <physiologicalReaction direction="left-to-right" evidence="25">
        <dbReference type="Rhea" id="RHEA:42605"/>
    </physiologicalReaction>
</comment>
<comment type="function">
    <text evidence="20">Calcium-independent membrane-associated phospholipase that catalyzes complete diacylation of phospholipids by hydrolyzing both sn-1 and sn-2 fatty acyl chains attached to the glycerol backbone (phospholipase B activity). Has dual phospholipase and lysophospholipase activities toward diacylphospholipids. Preferentially cleaves sn-2 ester bonds over sn-1 bonds. Acts as a lipase toward glycerolipid substrates. Hydrolyzes fatty acyl chains of diacylglycerols with preference for the sn-2 position and of triacylglycerols with not positional selectivity. May also hydrolyze long chain retinyl esters such as retinyl palmitate. May contribute to digestion of dietary phospholipids, glycerolipids and retinoids, facilitating lipid absorption at the brush border.</text>
</comment>
<comment type="catalytic activity">
    <reaction evidence="26">
        <text>1-hexadecanoyl-2-(9Z-octadecenoyl)-sn-glycero-3-phospho-(1'-sn-glycerol) + H2O = 1-hexadecanoyl-sn-glycero-3-phospho-(1'-sn-glycerol) + (9Z)-octadecenoate + H(+)</text>
        <dbReference type="Rhea" id="RHEA:40919"/>
        <dbReference type="ChEBI" id="CHEBI:15377"/>
        <dbReference type="ChEBI" id="CHEBI:15378"/>
        <dbReference type="ChEBI" id="CHEBI:30823"/>
        <dbReference type="ChEBI" id="CHEBI:72841"/>
        <dbReference type="ChEBI" id="CHEBI:75158"/>
    </reaction>
    <physiologicalReaction direction="left-to-right" evidence="26">
        <dbReference type="Rhea" id="RHEA:40920"/>
    </physiologicalReaction>
</comment>
<comment type="catalytic activity">
    <reaction evidence="14">
        <text>1-hexadecanoyl-2-(9Z,12Z-octadecadienoyl)-sn-glycero-3-phosphocholine + H2O = (9Z,12Z)-octadecadienoate + 1-hexadecanoyl-sn-glycero-3-phosphocholine + H(+)</text>
        <dbReference type="Rhea" id="RHEA:40811"/>
        <dbReference type="ChEBI" id="CHEBI:15377"/>
        <dbReference type="ChEBI" id="CHEBI:15378"/>
        <dbReference type="ChEBI" id="CHEBI:30245"/>
        <dbReference type="ChEBI" id="CHEBI:72998"/>
        <dbReference type="ChEBI" id="CHEBI:73002"/>
    </reaction>
    <physiologicalReaction direction="left-to-right" evidence="14">
        <dbReference type="Rhea" id="RHEA:40812"/>
    </physiologicalReaction>
</comment>
<evidence type="ECO:0000256" key="13">
    <source>
        <dbReference type="ARBA" id="ARBA00023369"/>
    </source>
</evidence>
<dbReference type="InterPro" id="IPR038885">
    <property type="entry name" value="PLB1"/>
</dbReference>
<evidence type="ECO:0000256" key="30">
    <source>
        <dbReference type="ARBA" id="ARBA00048362"/>
    </source>
</evidence>